<name>A0A165FZQ9_9BASI</name>
<organism evidence="2 3">
    <name type="scientific">Calocera cornea HHB12733</name>
    <dbReference type="NCBI Taxonomy" id="1353952"/>
    <lineage>
        <taxon>Eukaryota</taxon>
        <taxon>Fungi</taxon>
        <taxon>Dikarya</taxon>
        <taxon>Basidiomycota</taxon>
        <taxon>Agaricomycotina</taxon>
        <taxon>Dacrymycetes</taxon>
        <taxon>Dacrymycetales</taxon>
        <taxon>Dacrymycetaceae</taxon>
        <taxon>Calocera</taxon>
    </lineage>
</organism>
<proteinExistence type="predicted"/>
<sequence length="277" mass="28604">MFSPCVSLLLLFALLALAAPAARQFPPSSPHGPAGQLISPTSGQVILSPGPVTIRYKRSVAGGYSTQSIQADVENIGGGPEVNVINALESLNAGTGQYIEAVVGAPEGFCGDQTFLVFETQTAPDGSLVQFQSAAPTVHFACTNGPYPPDITAHTGPHGTLLSPAPNTAYSNNAGAGVSIHVKYERLLSLQGATLALDLALAQGPVSYSLAFALAPTGLADLVIEQWFAAPAECLCGSWNLTIAETQLARTGLITFQTYSVPLEFTCPDSVVTLCSG</sequence>
<evidence type="ECO:0000313" key="2">
    <source>
        <dbReference type="EMBL" id="KZT57415.1"/>
    </source>
</evidence>
<dbReference type="Proteomes" id="UP000076842">
    <property type="component" value="Unassembled WGS sequence"/>
</dbReference>
<evidence type="ECO:0000256" key="1">
    <source>
        <dbReference type="SAM" id="SignalP"/>
    </source>
</evidence>
<keyword evidence="1" id="KW-0732">Signal</keyword>
<feature type="chain" id="PRO_5007857939" evidence="1">
    <location>
        <begin position="25"/>
        <end position="277"/>
    </location>
</feature>
<protein>
    <submittedName>
        <fullName evidence="2">Uncharacterized protein</fullName>
    </submittedName>
</protein>
<gene>
    <name evidence="2" type="ORF">CALCODRAFT_555378</name>
</gene>
<accession>A0A165FZQ9</accession>
<feature type="signal peptide" evidence="1">
    <location>
        <begin position="1"/>
        <end position="24"/>
    </location>
</feature>
<dbReference type="OrthoDB" id="3353767at2759"/>
<keyword evidence="3" id="KW-1185">Reference proteome</keyword>
<dbReference type="InParanoid" id="A0A165FZQ9"/>
<reference evidence="2 3" key="1">
    <citation type="journal article" date="2016" name="Mol. Biol. Evol.">
        <title>Comparative Genomics of Early-Diverging Mushroom-Forming Fungi Provides Insights into the Origins of Lignocellulose Decay Capabilities.</title>
        <authorList>
            <person name="Nagy L.G."/>
            <person name="Riley R."/>
            <person name="Tritt A."/>
            <person name="Adam C."/>
            <person name="Daum C."/>
            <person name="Floudas D."/>
            <person name="Sun H."/>
            <person name="Yadav J.S."/>
            <person name="Pangilinan J."/>
            <person name="Larsson K.H."/>
            <person name="Matsuura K."/>
            <person name="Barry K."/>
            <person name="Labutti K."/>
            <person name="Kuo R."/>
            <person name="Ohm R.A."/>
            <person name="Bhattacharya S.S."/>
            <person name="Shirouzu T."/>
            <person name="Yoshinaga Y."/>
            <person name="Martin F.M."/>
            <person name="Grigoriev I.V."/>
            <person name="Hibbett D.S."/>
        </authorList>
    </citation>
    <scope>NUCLEOTIDE SEQUENCE [LARGE SCALE GENOMIC DNA]</scope>
    <source>
        <strain evidence="2 3">HHB12733</strain>
    </source>
</reference>
<dbReference type="AlphaFoldDB" id="A0A165FZQ9"/>
<dbReference type="EMBL" id="KV423964">
    <property type="protein sequence ID" value="KZT57415.1"/>
    <property type="molecule type" value="Genomic_DNA"/>
</dbReference>
<evidence type="ECO:0000313" key="3">
    <source>
        <dbReference type="Proteomes" id="UP000076842"/>
    </source>
</evidence>